<evidence type="ECO:0000313" key="2">
    <source>
        <dbReference type="Proteomes" id="UP000786811"/>
    </source>
</evidence>
<dbReference type="GO" id="GO:0035861">
    <property type="term" value="C:site of double-strand break"/>
    <property type="evidence" value="ECO:0007669"/>
    <property type="project" value="TreeGrafter"/>
</dbReference>
<organism evidence="1 2">
    <name type="scientific">Cotesia congregata</name>
    <name type="common">Parasitoid wasp</name>
    <name type="synonym">Apanteles congregatus</name>
    <dbReference type="NCBI Taxonomy" id="51543"/>
    <lineage>
        <taxon>Eukaryota</taxon>
        <taxon>Metazoa</taxon>
        <taxon>Ecdysozoa</taxon>
        <taxon>Arthropoda</taxon>
        <taxon>Hexapoda</taxon>
        <taxon>Insecta</taxon>
        <taxon>Pterygota</taxon>
        <taxon>Neoptera</taxon>
        <taxon>Endopterygota</taxon>
        <taxon>Hymenoptera</taxon>
        <taxon>Apocrita</taxon>
        <taxon>Ichneumonoidea</taxon>
        <taxon>Braconidae</taxon>
        <taxon>Microgastrinae</taxon>
        <taxon>Cotesia</taxon>
    </lineage>
</organism>
<dbReference type="Proteomes" id="UP000786811">
    <property type="component" value="Unassembled WGS sequence"/>
</dbReference>
<comment type="caution">
    <text evidence="1">The sequence shown here is derived from an EMBL/GenBank/DDBJ whole genome shotgun (WGS) entry which is preliminary data.</text>
</comment>
<protein>
    <submittedName>
        <fullName evidence="1">Uncharacterized protein</fullName>
    </submittedName>
</protein>
<proteinExistence type="predicted"/>
<sequence>MERLEYIHRLRKEQYLCFRNQNHHFLPCTTEIVSSSVIKIVFIIIKKFGLNSNTKYIALNLYDKCIKNQFQEIYKENRNDKNFIQWKHLRNKIVNLSKIRLISCIQLASKLDSHSNFLRVSQACLININ</sequence>
<keyword evidence="2" id="KW-1185">Reference proteome</keyword>
<dbReference type="PANTHER" id="PTHR21615:SF2">
    <property type="entry name" value="CYCLIN N-TERMINAL DOMAIN-CONTAINING PROTEIN 1"/>
    <property type="match status" value="1"/>
</dbReference>
<reference evidence="1" key="1">
    <citation type="submission" date="2021-04" db="EMBL/GenBank/DDBJ databases">
        <authorList>
            <person name="Chebbi M.A.C M."/>
        </authorList>
    </citation>
    <scope>NUCLEOTIDE SEQUENCE</scope>
</reference>
<dbReference type="OrthoDB" id="9983043at2759"/>
<name>A0A8J2EAP7_COTCN</name>
<dbReference type="AlphaFoldDB" id="A0A8J2EAP7"/>
<accession>A0A8J2EAP7</accession>
<evidence type="ECO:0000313" key="1">
    <source>
        <dbReference type="EMBL" id="CAG5071963.1"/>
    </source>
</evidence>
<gene>
    <name evidence="1" type="ORF">HICCMSTLAB_LOCUS112</name>
</gene>
<dbReference type="GO" id="GO:0007131">
    <property type="term" value="P:reciprocal meiotic recombination"/>
    <property type="evidence" value="ECO:0007669"/>
    <property type="project" value="TreeGrafter"/>
</dbReference>
<dbReference type="EMBL" id="CAJNRD030000677">
    <property type="protein sequence ID" value="CAG5071963.1"/>
    <property type="molecule type" value="Genomic_DNA"/>
</dbReference>
<dbReference type="PANTHER" id="PTHR21615">
    <property type="entry name" value="CYCLIN N-TERMINAL DOMAIN-CONTAINING PROTEIN 1"/>
    <property type="match status" value="1"/>
</dbReference>